<organism evidence="2 3">
    <name type="scientific">Rotaria magnacalcarata</name>
    <dbReference type="NCBI Taxonomy" id="392030"/>
    <lineage>
        <taxon>Eukaryota</taxon>
        <taxon>Metazoa</taxon>
        <taxon>Spiralia</taxon>
        <taxon>Gnathifera</taxon>
        <taxon>Rotifera</taxon>
        <taxon>Eurotatoria</taxon>
        <taxon>Bdelloidea</taxon>
        <taxon>Philodinida</taxon>
        <taxon>Philodinidae</taxon>
        <taxon>Rotaria</taxon>
    </lineage>
</organism>
<comment type="caution">
    <text evidence="2">The sequence shown here is derived from an EMBL/GenBank/DDBJ whole genome shotgun (WGS) entry which is preliminary data.</text>
</comment>
<keyword evidence="1" id="KW-0472">Membrane</keyword>
<protein>
    <recommendedName>
        <fullName evidence="4">F5/8 type C domain-containing protein</fullName>
    </recommendedName>
</protein>
<sequence length="1695" mass="183457">MELLGKQFYSLLVPVFIFTGITMIPLTSTMNASVTVDYFVIGGCNSTFLTGVGDYCDHIVTMTIGSSNGSNLSTDLSMEIMMPDNNTIVMQMSKPVITYVGRNFLNSATLYQSTITMTSQMNTSQFDDAQINFGIVTNDFLVAPDNATESSITISFRSIVISSPNYEVNGASYWVTVGIEYSNISEIWIGQSLFNFTNSSNVTTGPFTISSINNSSLQIPQGSPFSLSVPINYNSTYASNFVFTITNNNPTQLGLCSVYIQSATSGFQHLPTLAYEILQDLTTSLTNNQISISLGQIVNTQFLNGSQATLFITAIGRVFKTDSISSFVAGTMTAQVSASTSTTVTKMYTIYTVPAIAASLLNGSLPTITLSQQISTADIYQAFSFTFTMTIPSGFSAPVVINLNGALNSSTATLKSCAVIFQSAGENVANANPQCVDQSISRFTYTSSFNSSVYNQLSYDYGVLSDMDIFSTSVSPTTNTVVFNAVFQLLNTTQSVVWPAVAIMLGNNTIWIGTAAVNVTTTSYNTTNVTVPIFNLSYETNNTNNQSTTISGLTRLFYCDIYTKATGIYTPMSLRITTNETSIGSRIPAASICLVEILYVGQNLRCLIPQFYNQDQSSLITYSSRYSQRKNDTVDIQLGPLCNYASVQTDDNLGRIRIGVYVKIETSLGNGQSTYVGLDVDYASLNVWTGQIRFTANQTTSSPNVVGTPLFFPLSSTTQPFNINSLTVANYGLKIPVASYGTYSSLSSSIINEPNQQTSICRVDLSPNRGTNVPCSNDVSSAFTYNANGYSSLATTNLGMICNIASNSSTLNATLSLDSNTVIVQVFLLARPQTSSTFGLTLSNLVPSGQAALASVTSTFNGSSISNFENISLTSSLNTSNYQQLNDTNKSTLVYLGQDVLIRTEFVLGSNQTNQSCYSLLFQFSFTPSNTDAAYFTNAFFISSGDNLMCMKVKPTLTLASGGSAIYNTVMYVDLGTLCYYPIDPTNITASTLIIQANARVPVSTTVPVNSQLSINIAAFANNNQSSLNTSISWTVTNYTVYTAFTVYPNDTVTVLTSTTNSTVQSGIRQLVTFQFQICLPVYAQGRLQILIASIPMANSVTIDIISADILSAGINVGSFMSEYILGNKYHWAYSSSVLGSSYQDTAYLDLGVVTNTGTSIMQNSSSNATDNSIFVQATGYLTDSPLAEANFTFHIALTATYGTTNSSNSCSDVVLRNGTEQPIMFVNRTDITSGNYGIGSIYSGIIRYGHDNSSNAECINAGIIIYLPTWISLQSYNSTTLGVNYTTDNISYVLFNLGVLLFNDVGSLTFTLNIGTSAQMALAYQRYSSPTITIPYEFMCMKRARSNVAYYPASKVFAFTDIISLSTSVTSALSYSNLLNTLDPCQFSSSVTGSDASLVRTTGWQTGYRSNKWMLSGSTYLQINFENFTLINGIQLTVPPAFAPIRFLQLGYSWDGTSFAMDRTIYFVNGSSSYVFSFSNQVLIQSFRIYLMDVVQPSDLLTKTSGFILNITGTVNSTNVTIASICPSISSTLSPRTILVAPSAQAGLSYSNDVYVCDEILTRTSILCYVLLNGDLSATATWIVLNTTIANIKLFAYDTVEQRQSLYGYAQDGLSIMRSDDRGLTWSVTTFAEYSNMIAQCNANSKVCTMSESYPLMSGSPGYLQLQNGAVPWTASINGLWTLPSGGNLAFDWF</sequence>
<dbReference type="Proteomes" id="UP000663855">
    <property type="component" value="Unassembled WGS sequence"/>
</dbReference>
<proteinExistence type="predicted"/>
<feature type="transmembrane region" description="Helical" evidence="1">
    <location>
        <begin position="7"/>
        <end position="26"/>
    </location>
</feature>
<name>A0A816AVE1_9BILA</name>
<evidence type="ECO:0000313" key="2">
    <source>
        <dbReference type="EMBL" id="CAF1602568.1"/>
    </source>
</evidence>
<keyword evidence="1" id="KW-0812">Transmembrane</keyword>
<dbReference type="EMBL" id="CAJNOV010017205">
    <property type="protein sequence ID" value="CAF1602568.1"/>
    <property type="molecule type" value="Genomic_DNA"/>
</dbReference>
<evidence type="ECO:0008006" key="4">
    <source>
        <dbReference type="Google" id="ProtNLM"/>
    </source>
</evidence>
<keyword evidence="1" id="KW-1133">Transmembrane helix</keyword>
<evidence type="ECO:0000256" key="1">
    <source>
        <dbReference type="SAM" id="Phobius"/>
    </source>
</evidence>
<evidence type="ECO:0000313" key="3">
    <source>
        <dbReference type="Proteomes" id="UP000663855"/>
    </source>
</evidence>
<gene>
    <name evidence="2" type="ORF">CJN711_LOCUS35378</name>
</gene>
<accession>A0A816AVE1</accession>
<reference evidence="2" key="1">
    <citation type="submission" date="2021-02" db="EMBL/GenBank/DDBJ databases">
        <authorList>
            <person name="Nowell W R."/>
        </authorList>
    </citation>
    <scope>NUCLEOTIDE SEQUENCE</scope>
</reference>